<dbReference type="InterPro" id="IPR001480">
    <property type="entry name" value="Bulb-type_lectin_dom"/>
</dbReference>
<keyword evidence="2" id="KW-0325">Glycoprotein</keyword>
<dbReference type="PROSITE" id="PS50927">
    <property type="entry name" value="BULB_LECTIN"/>
    <property type="match status" value="1"/>
</dbReference>
<dbReference type="OrthoDB" id="1936886at2759"/>
<dbReference type="PANTHER" id="PTHR32444:SF183">
    <property type="entry name" value="APPLE DOMAIN-CONTAINING PROTEIN"/>
    <property type="match status" value="1"/>
</dbReference>
<feature type="chain" id="PRO_5015589046" evidence="3">
    <location>
        <begin position="25"/>
        <end position="131"/>
    </location>
</feature>
<protein>
    <submittedName>
        <fullName evidence="5">S-locus glycoprotein domain-containing protein</fullName>
    </submittedName>
</protein>
<feature type="signal peptide" evidence="3">
    <location>
        <begin position="1"/>
        <end position="24"/>
    </location>
</feature>
<dbReference type="STRING" id="35608.A0A2U1LAF6"/>
<organism evidence="5 6">
    <name type="scientific">Artemisia annua</name>
    <name type="common">Sweet wormwood</name>
    <dbReference type="NCBI Taxonomy" id="35608"/>
    <lineage>
        <taxon>Eukaryota</taxon>
        <taxon>Viridiplantae</taxon>
        <taxon>Streptophyta</taxon>
        <taxon>Embryophyta</taxon>
        <taxon>Tracheophyta</taxon>
        <taxon>Spermatophyta</taxon>
        <taxon>Magnoliopsida</taxon>
        <taxon>eudicotyledons</taxon>
        <taxon>Gunneridae</taxon>
        <taxon>Pentapetalae</taxon>
        <taxon>asterids</taxon>
        <taxon>campanulids</taxon>
        <taxon>Asterales</taxon>
        <taxon>Asteraceae</taxon>
        <taxon>Asteroideae</taxon>
        <taxon>Anthemideae</taxon>
        <taxon>Artemisiinae</taxon>
        <taxon>Artemisia</taxon>
    </lineage>
</organism>
<gene>
    <name evidence="5" type="ORF">CTI12_AA325190</name>
</gene>
<dbReference type="InterPro" id="IPR036426">
    <property type="entry name" value="Bulb-type_lectin_dom_sf"/>
</dbReference>
<accession>A0A2U1LAF6</accession>
<evidence type="ECO:0000256" key="3">
    <source>
        <dbReference type="SAM" id="SignalP"/>
    </source>
</evidence>
<dbReference type="Proteomes" id="UP000245207">
    <property type="component" value="Unassembled WGS sequence"/>
</dbReference>
<name>A0A2U1LAF6_ARTAN</name>
<dbReference type="PANTHER" id="PTHR32444">
    <property type="entry name" value="BULB-TYPE LECTIN DOMAIN-CONTAINING PROTEIN"/>
    <property type="match status" value="1"/>
</dbReference>
<dbReference type="SUPFAM" id="SSF51110">
    <property type="entry name" value="alpha-D-mannose-specific plant lectins"/>
    <property type="match status" value="1"/>
</dbReference>
<reference evidence="5 6" key="1">
    <citation type="journal article" date="2018" name="Mol. Plant">
        <title>The genome of Artemisia annua provides insight into the evolution of Asteraceae family and artemisinin biosynthesis.</title>
        <authorList>
            <person name="Shen Q."/>
            <person name="Zhang L."/>
            <person name="Liao Z."/>
            <person name="Wang S."/>
            <person name="Yan T."/>
            <person name="Shi P."/>
            <person name="Liu M."/>
            <person name="Fu X."/>
            <person name="Pan Q."/>
            <person name="Wang Y."/>
            <person name="Lv Z."/>
            <person name="Lu X."/>
            <person name="Zhang F."/>
            <person name="Jiang W."/>
            <person name="Ma Y."/>
            <person name="Chen M."/>
            <person name="Hao X."/>
            <person name="Li L."/>
            <person name="Tang Y."/>
            <person name="Lv G."/>
            <person name="Zhou Y."/>
            <person name="Sun X."/>
            <person name="Brodelius P.E."/>
            <person name="Rose J.K.C."/>
            <person name="Tang K."/>
        </authorList>
    </citation>
    <scope>NUCLEOTIDE SEQUENCE [LARGE SCALE GENOMIC DNA]</scope>
    <source>
        <strain evidence="6">cv. Huhao1</strain>
        <tissue evidence="5">Leaf</tissue>
    </source>
</reference>
<evidence type="ECO:0000256" key="2">
    <source>
        <dbReference type="ARBA" id="ARBA00023180"/>
    </source>
</evidence>
<keyword evidence="6" id="KW-1185">Reference proteome</keyword>
<dbReference type="SMART" id="SM00108">
    <property type="entry name" value="B_lectin"/>
    <property type="match status" value="1"/>
</dbReference>
<evidence type="ECO:0000256" key="1">
    <source>
        <dbReference type="ARBA" id="ARBA00022729"/>
    </source>
</evidence>
<sequence>MILSKEATIFVLLLFSLHIQKIDTAEVGIISDLNFLTEQDTLVSPSGTCELGFFKTGRSSENTYVGIYKKIYVKTVIWVANRDQSLTGVSSGLLRIVKPGNLVLMNNDTSVFWASNTTSSANAFVTLSDNG</sequence>
<evidence type="ECO:0000313" key="5">
    <source>
        <dbReference type="EMBL" id="PWA45982.1"/>
    </source>
</evidence>
<dbReference type="EMBL" id="PKPP01010509">
    <property type="protein sequence ID" value="PWA45982.1"/>
    <property type="molecule type" value="Genomic_DNA"/>
</dbReference>
<comment type="caution">
    <text evidence="5">The sequence shown here is derived from an EMBL/GenBank/DDBJ whole genome shotgun (WGS) entry which is preliminary data.</text>
</comment>
<evidence type="ECO:0000313" key="6">
    <source>
        <dbReference type="Proteomes" id="UP000245207"/>
    </source>
</evidence>
<keyword evidence="1 3" id="KW-0732">Signal</keyword>
<evidence type="ECO:0000259" key="4">
    <source>
        <dbReference type="PROSITE" id="PS50927"/>
    </source>
</evidence>
<feature type="domain" description="Bulb-type lectin" evidence="4">
    <location>
        <begin position="27"/>
        <end position="131"/>
    </location>
</feature>
<dbReference type="AlphaFoldDB" id="A0A2U1LAF6"/>
<dbReference type="Pfam" id="PF01453">
    <property type="entry name" value="B_lectin"/>
    <property type="match status" value="1"/>
</dbReference>
<proteinExistence type="predicted"/>
<dbReference type="Gene3D" id="2.90.10.10">
    <property type="entry name" value="Bulb-type lectin domain"/>
    <property type="match status" value="1"/>
</dbReference>